<keyword evidence="6 8" id="KW-0472">Membrane</keyword>
<keyword evidence="9" id="KW-0150">Chloroplast</keyword>
<evidence type="ECO:0000256" key="4">
    <source>
        <dbReference type="ARBA" id="ARBA00022692"/>
    </source>
</evidence>
<feature type="transmembrane region" description="Helical" evidence="8">
    <location>
        <begin position="6"/>
        <end position="24"/>
    </location>
</feature>
<dbReference type="GO" id="GO:0009539">
    <property type="term" value="C:photosystem II reaction center"/>
    <property type="evidence" value="ECO:0007669"/>
    <property type="project" value="InterPro"/>
</dbReference>
<evidence type="ECO:0000256" key="6">
    <source>
        <dbReference type="ARBA" id="ARBA00023136"/>
    </source>
</evidence>
<dbReference type="EMBL" id="MK431855">
    <property type="protein sequence ID" value="QIT06870.1"/>
    <property type="molecule type" value="Genomic_DNA"/>
</dbReference>
<proteinExistence type="predicted"/>
<accession>A0A6H0EXX6</accession>
<name>A0A6H0EXX6_9POAL</name>
<geneLocation type="chloroplast" evidence="9"/>
<evidence type="ECO:0000313" key="9">
    <source>
        <dbReference type="EMBL" id="QIT06870.1"/>
    </source>
</evidence>
<keyword evidence="5 8" id="KW-1133">Transmembrane helix</keyword>
<dbReference type="SUPFAM" id="SSF161041">
    <property type="entry name" value="Photosystem II reaction center protein I, PsbI"/>
    <property type="match status" value="1"/>
</dbReference>
<keyword evidence="2" id="KW-0674">Reaction center</keyword>
<organism evidence="9">
    <name type="scientific">Cyperus fuscus</name>
    <dbReference type="NCBI Taxonomy" id="529431"/>
    <lineage>
        <taxon>Eukaryota</taxon>
        <taxon>Viridiplantae</taxon>
        <taxon>Streptophyta</taxon>
        <taxon>Embryophyta</taxon>
        <taxon>Tracheophyta</taxon>
        <taxon>Spermatophyta</taxon>
        <taxon>Magnoliopsida</taxon>
        <taxon>Liliopsida</taxon>
        <taxon>Poales</taxon>
        <taxon>Cyperaceae</taxon>
        <taxon>Cyperoideae</taxon>
        <taxon>Cypereae</taxon>
        <taxon>Cyperus</taxon>
        <taxon>C3 Cyperus</taxon>
        <taxon>Cyperus sect. Fusci</taxon>
    </lineage>
</organism>
<dbReference type="GO" id="GO:0005737">
    <property type="term" value="C:cytoplasm"/>
    <property type="evidence" value="ECO:0007669"/>
    <property type="project" value="UniProtKB-ARBA"/>
</dbReference>
<dbReference type="GO" id="GO:0015979">
    <property type="term" value="P:photosynthesis"/>
    <property type="evidence" value="ECO:0007669"/>
    <property type="project" value="UniProtKB-KW"/>
</dbReference>
<evidence type="ECO:0000256" key="3">
    <source>
        <dbReference type="ARBA" id="ARBA00022531"/>
    </source>
</evidence>
<dbReference type="InterPro" id="IPR037271">
    <property type="entry name" value="PSII_PsbI_sf"/>
</dbReference>
<dbReference type="InterPro" id="IPR003686">
    <property type="entry name" value="PSII_PsbI"/>
</dbReference>
<reference evidence="9" key="1">
    <citation type="journal article" date="2019" name="Mitochondrial DNA Part B Resour">
        <title>The complete chloroplast genome of brown flatsedge, Cyperus fuscus (Cyperaceae).</title>
        <authorList>
            <person name="Ma L."/>
            <person name="Xu W."/>
            <person name="Ma L."/>
        </authorList>
    </citation>
    <scope>NUCLEOTIDE SEQUENCE</scope>
</reference>
<evidence type="ECO:0000256" key="2">
    <source>
        <dbReference type="ARBA" id="ARBA00022469"/>
    </source>
</evidence>
<protein>
    <submittedName>
        <fullName evidence="9">Photosystem II protein I</fullName>
    </submittedName>
</protein>
<dbReference type="AlphaFoldDB" id="A0A6H0EXX6"/>
<keyword evidence="9" id="KW-0934">Plastid</keyword>
<gene>
    <name evidence="9" type="primary">psbI</name>
</gene>
<evidence type="ECO:0000256" key="1">
    <source>
        <dbReference type="ARBA" id="ARBA00004167"/>
    </source>
</evidence>
<evidence type="ECO:0000256" key="5">
    <source>
        <dbReference type="ARBA" id="ARBA00022989"/>
    </source>
</evidence>
<evidence type="ECO:0000256" key="8">
    <source>
        <dbReference type="SAM" id="Phobius"/>
    </source>
</evidence>
<dbReference type="Pfam" id="PF02532">
    <property type="entry name" value="PsbI"/>
    <property type="match status" value="1"/>
</dbReference>
<sequence>MLTLRLYDYTVGIFIMSLLIFGSVSNDPGRNPGREV</sequence>
<dbReference type="PANTHER" id="PTHR35772">
    <property type="entry name" value="PHOTOSYSTEM II REACTION CENTER PROTEIN I"/>
    <property type="match status" value="1"/>
</dbReference>
<dbReference type="PANTHER" id="PTHR35772:SF1">
    <property type="entry name" value="PHOTOSYSTEM II REACTION CENTER PROTEIN I"/>
    <property type="match status" value="1"/>
</dbReference>
<keyword evidence="7" id="KW-0604">Photosystem II</keyword>
<comment type="subcellular location">
    <subcellularLocation>
        <location evidence="1">Membrane</location>
        <topology evidence="1">Single-pass membrane protein</topology>
    </subcellularLocation>
</comment>
<reference evidence="9" key="2">
    <citation type="submission" date="2019-01" db="EMBL/GenBank/DDBJ databases">
        <authorList>
            <person name="Zhu Z."/>
        </authorList>
    </citation>
    <scope>NUCLEOTIDE SEQUENCE</scope>
</reference>
<evidence type="ECO:0000256" key="7">
    <source>
        <dbReference type="ARBA" id="ARBA00023276"/>
    </source>
</evidence>
<keyword evidence="4 8" id="KW-0812">Transmembrane</keyword>
<keyword evidence="3" id="KW-0602">Photosynthesis</keyword>